<evidence type="ECO:0000256" key="2">
    <source>
        <dbReference type="SAM" id="SignalP"/>
    </source>
</evidence>
<dbReference type="RefSeq" id="WP_346582744.1">
    <property type="nucleotide sequence ID" value="NZ_JBDJNQ010000012.1"/>
</dbReference>
<evidence type="ECO:0008006" key="5">
    <source>
        <dbReference type="Google" id="ProtNLM"/>
    </source>
</evidence>
<keyword evidence="4" id="KW-1185">Reference proteome</keyword>
<sequence length="169" mass="20128">MKKLMLSLLLSGVMFAGFAQEKANIKENVNHDGHRSGKREFKLDKKSAEEIAQLRTDRMDQKLKFTDKQRKEIYSLQLDQAKKDKKNFADRKAAMEQMTKDRMAQREKLMKNLNPDQQKLYKESFAENHKQHRMRKSEDRPMRRDRLDRNNKGEKNSIEVKKDITEKNS</sequence>
<dbReference type="Proteomes" id="UP001409291">
    <property type="component" value="Unassembled WGS sequence"/>
</dbReference>
<protein>
    <recommendedName>
        <fullName evidence="5">DUF4890 domain-containing protein</fullName>
    </recommendedName>
</protein>
<gene>
    <name evidence="3" type="ORF">ABE541_21675</name>
</gene>
<proteinExistence type="predicted"/>
<accession>A0ABV0BZ17</accession>
<feature type="compositionally biased region" description="Basic and acidic residues" evidence="1">
    <location>
        <begin position="136"/>
        <end position="169"/>
    </location>
</feature>
<dbReference type="EMBL" id="JBDJNQ010000012">
    <property type="protein sequence ID" value="MEN5379892.1"/>
    <property type="molecule type" value="Genomic_DNA"/>
</dbReference>
<name>A0ABV0BZ17_9SPHI</name>
<evidence type="ECO:0000313" key="4">
    <source>
        <dbReference type="Proteomes" id="UP001409291"/>
    </source>
</evidence>
<reference evidence="3 4" key="1">
    <citation type="submission" date="2024-04" db="EMBL/GenBank/DDBJ databases">
        <title>WGS of bacteria from Torrens River.</title>
        <authorList>
            <person name="Wyrsch E.R."/>
            <person name="Drigo B."/>
        </authorList>
    </citation>
    <scope>NUCLEOTIDE SEQUENCE [LARGE SCALE GENOMIC DNA]</scope>
    <source>
        <strain evidence="3 4">TWI391</strain>
    </source>
</reference>
<feature type="signal peptide" evidence="2">
    <location>
        <begin position="1"/>
        <end position="19"/>
    </location>
</feature>
<keyword evidence="2" id="KW-0732">Signal</keyword>
<evidence type="ECO:0000313" key="3">
    <source>
        <dbReference type="EMBL" id="MEN5379892.1"/>
    </source>
</evidence>
<feature type="chain" id="PRO_5046002940" description="DUF4890 domain-containing protein" evidence="2">
    <location>
        <begin position="20"/>
        <end position="169"/>
    </location>
</feature>
<feature type="compositionally biased region" description="Basic and acidic residues" evidence="1">
    <location>
        <begin position="119"/>
        <end position="129"/>
    </location>
</feature>
<organism evidence="3 4">
    <name type="scientific">Sphingobacterium kitahiroshimense</name>
    <dbReference type="NCBI Taxonomy" id="470446"/>
    <lineage>
        <taxon>Bacteria</taxon>
        <taxon>Pseudomonadati</taxon>
        <taxon>Bacteroidota</taxon>
        <taxon>Sphingobacteriia</taxon>
        <taxon>Sphingobacteriales</taxon>
        <taxon>Sphingobacteriaceae</taxon>
        <taxon>Sphingobacterium</taxon>
    </lineage>
</organism>
<feature type="region of interest" description="Disordered" evidence="1">
    <location>
        <begin position="112"/>
        <end position="169"/>
    </location>
</feature>
<evidence type="ECO:0000256" key="1">
    <source>
        <dbReference type="SAM" id="MobiDB-lite"/>
    </source>
</evidence>
<comment type="caution">
    <text evidence="3">The sequence shown here is derived from an EMBL/GenBank/DDBJ whole genome shotgun (WGS) entry which is preliminary data.</text>
</comment>